<accession>A0A8H3F1E8</accession>
<dbReference type="Proteomes" id="UP000664521">
    <property type="component" value="Unassembled WGS sequence"/>
</dbReference>
<sequence>MGHKDEHREEAGTGDTHIIESLEGLKIKDGGEVAEKTAISNMTSGVETTNEEVSSSKEKTSSPKREENSPSANDVSASRVAKGQKDRTPSWIKDSPAPEPWVSPSQVHHLFTPARKRAAQSKTTADVLIENVVISDEIPGDPLVRRHFGYSKVNSFEEETCLQGLYKALLDLLPSSPSSDEVQQWVQQDKLAEGIDRYYSRFGAQSGYFNWFKRNKHVFSQSYERAGGPWAPDGEWFDNDRKKLDELTKSDSETEEDD</sequence>
<feature type="compositionally biased region" description="Low complexity" evidence="1">
    <location>
        <begin position="43"/>
        <end position="53"/>
    </location>
</feature>
<evidence type="ECO:0000256" key="1">
    <source>
        <dbReference type="SAM" id="MobiDB-lite"/>
    </source>
</evidence>
<dbReference type="OrthoDB" id="4851849at2759"/>
<evidence type="ECO:0000313" key="3">
    <source>
        <dbReference type="Proteomes" id="UP000664521"/>
    </source>
</evidence>
<feature type="region of interest" description="Disordered" evidence="1">
    <location>
        <begin position="1"/>
        <end position="105"/>
    </location>
</feature>
<gene>
    <name evidence="2" type="ORF">HETSPECPRED_001921</name>
</gene>
<protein>
    <submittedName>
        <fullName evidence="2">Uncharacterized protein</fullName>
    </submittedName>
</protein>
<evidence type="ECO:0000313" key="2">
    <source>
        <dbReference type="EMBL" id="CAF9914207.1"/>
    </source>
</evidence>
<dbReference type="EMBL" id="CAJPDS010000014">
    <property type="protein sequence ID" value="CAF9914207.1"/>
    <property type="molecule type" value="Genomic_DNA"/>
</dbReference>
<reference evidence="2" key="1">
    <citation type="submission" date="2021-03" db="EMBL/GenBank/DDBJ databases">
        <authorList>
            <person name="Tagirdzhanova G."/>
        </authorList>
    </citation>
    <scope>NUCLEOTIDE SEQUENCE</scope>
</reference>
<feature type="compositionally biased region" description="Basic and acidic residues" evidence="1">
    <location>
        <begin position="1"/>
        <end position="35"/>
    </location>
</feature>
<name>A0A8H3F1E8_9LECA</name>
<comment type="caution">
    <text evidence="2">The sequence shown here is derived from an EMBL/GenBank/DDBJ whole genome shotgun (WGS) entry which is preliminary data.</text>
</comment>
<feature type="compositionally biased region" description="Basic and acidic residues" evidence="1">
    <location>
        <begin position="54"/>
        <end position="68"/>
    </location>
</feature>
<keyword evidence="3" id="KW-1185">Reference proteome</keyword>
<dbReference type="AlphaFoldDB" id="A0A8H3F1E8"/>
<feature type="region of interest" description="Disordered" evidence="1">
    <location>
        <begin position="225"/>
        <end position="258"/>
    </location>
</feature>
<organism evidence="2 3">
    <name type="scientific">Heterodermia speciosa</name>
    <dbReference type="NCBI Taxonomy" id="116794"/>
    <lineage>
        <taxon>Eukaryota</taxon>
        <taxon>Fungi</taxon>
        <taxon>Dikarya</taxon>
        <taxon>Ascomycota</taxon>
        <taxon>Pezizomycotina</taxon>
        <taxon>Lecanoromycetes</taxon>
        <taxon>OSLEUM clade</taxon>
        <taxon>Lecanoromycetidae</taxon>
        <taxon>Caliciales</taxon>
        <taxon>Physciaceae</taxon>
        <taxon>Heterodermia</taxon>
    </lineage>
</organism>
<feature type="compositionally biased region" description="Basic and acidic residues" evidence="1">
    <location>
        <begin position="238"/>
        <end position="252"/>
    </location>
</feature>
<proteinExistence type="predicted"/>